<feature type="transmembrane region" description="Helical" evidence="1">
    <location>
        <begin position="87"/>
        <end position="106"/>
    </location>
</feature>
<evidence type="ECO:0000313" key="3">
    <source>
        <dbReference type="Proteomes" id="UP000708208"/>
    </source>
</evidence>
<keyword evidence="1" id="KW-1133">Transmembrane helix</keyword>
<proteinExistence type="predicted"/>
<protein>
    <submittedName>
        <fullName evidence="2">Uncharacterized protein</fullName>
    </submittedName>
</protein>
<keyword evidence="1" id="KW-0472">Membrane</keyword>
<dbReference type="EMBL" id="CAJVCH010224039">
    <property type="protein sequence ID" value="CAG7732056.1"/>
    <property type="molecule type" value="Genomic_DNA"/>
</dbReference>
<dbReference type="Proteomes" id="UP000708208">
    <property type="component" value="Unassembled WGS sequence"/>
</dbReference>
<comment type="caution">
    <text evidence="2">The sequence shown here is derived from an EMBL/GenBank/DDBJ whole genome shotgun (WGS) entry which is preliminary data.</text>
</comment>
<evidence type="ECO:0000256" key="1">
    <source>
        <dbReference type="SAM" id="Phobius"/>
    </source>
</evidence>
<sequence length="122" mass="14058">MKLGRLVVELRNNDAVADSMRVLKSSGVLERWSATFERMHRIRVWNELQGVVVRESTGFQKRWSSVHEPTQVVLTDQEFLGMDDPRLVGLINVVQVMVAICIAVFITEHISGKLSDWNCKYW</sequence>
<reference evidence="2" key="1">
    <citation type="submission" date="2021-06" db="EMBL/GenBank/DDBJ databases">
        <authorList>
            <person name="Hodson N. C."/>
            <person name="Mongue J. A."/>
            <person name="Jaron S. K."/>
        </authorList>
    </citation>
    <scope>NUCLEOTIDE SEQUENCE</scope>
</reference>
<organism evidence="2 3">
    <name type="scientific">Allacma fusca</name>
    <dbReference type="NCBI Taxonomy" id="39272"/>
    <lineage>
        <taxon>Eukaryota</taxon>
        <taxon>Metazoa</taxon>
        <taxon>Ecdysozoa</taxon>
        <taxon>Arthropoda</taxon>
        <taxon>Hexapoda</taxon>
        <taxon>Collembola</taxon>
        <taxon>Symphypleona</taxon>
        <taxon>Sminthuridae</taxon>
        <taxon>Allacma</taxon>
    </lineage>
</organism>
<dbReference type="AlphaFoldDB" id="A0A8J2KUR3"/>
<keyword evidence="3" id="KW-1185">Reference proteome</keyword>
<keyword evidence="1" id="KW-0812">Transmembrane</keyword>
<gene>
    <name evidence="2" type="ORF">AFUS01_LOCUS20595</name>
</gene>
<evidence type="ECO:0000313" key="2">
    <source>
        <dbReference type="EMBL" id="CAG7732056.1"/>
    </source>
</evidence>
<accession>A0A8J2KUR3</accession>
<name>A0A8J2KUR3_9HEXA</name>